<accession>A0A9N7U7W5</accession>
<reference evidence="1" key="1">
    <citation type="submission" date="2020-03" db="EMBL/GenBank/DDBJ databases">
        <authorList>
            <person name="Weist P."/>
        </authorList>
    </citation>
    <scope>NUCLEOTIDE SEQUENCE</scope>
</reference>
<evidence type="ECO:0008006" key="3">
    <source>
        <dbReference type="Google" id="ProtNLM"/>
    </source>
</evidence>
<dbReference type="AlphaFoldDB" id="A0A9N7U7W5"/>
<name>A0A9N7U7W5_PLEPL</name>
<proteinExistence type="predicted"/>
<dbReference type="EMBL" id="CADEAL010000778">
    <property type="protein sequence ID" value="CAB1425053.1"/>
    <property type="molecule type" value="Genomic_DNA"/>
</dbReference>
<dbReference type="Proteomes" id="UP001153269">
    <property type="component" value="Unassembled WGS sequence"/>
</dbReference>
<protein>
    <recommendedName>
        <fullName evidence="3">Dystrophin</fullName>
    </recommendedName>
</protein>
<organism evidence="1 2">
    <name type="scientific">Pleuronectes platessa</name>
    <name type="common">European plaice</name>
    <dbReference type="NCBI Taxonomy" id="8262"/>
    <lineage>
        <taxon>Eukaryota</taxon>
        <taxon>Metazoa</taxon>
        <taxon>Chordata</taxon>
        <taxon>Craniata</taxon>
        <taxon>Vertebrata</taxon>
        <taxon>Euteleostomi</taxon>
        <taxon>Actinopterygii</taxon>
        <taxon>Neopterygii</taxon>
        <taxon>Teleostei</taxon>
        <taxon>Neoteleostei</taxon>
        <taxon>Acanthomorphata</taxon>
        <taxon>Carangaria</taxon>
        <taxon>Pleuronectiformes</taxon>
        <taxon>Pleuronectoidei</taxon>
        <taxon>Pleuronectidae</taxon>
        <taxon>Pleuronectes</taxon>
    </lineage>
</organism>
<comment type="caution">
    <text evidence="1">The sequence shown here is derived from an EMBL/GenBank/DDBJ whole genome shotgun (WGS) entry which is preliminary data.</text>
</comment>
<gene>
    <name evidence="1" type="ORF">PLEPLA_LOCUS12983</name>
</gene>
<evidence type="ECO:0000313" key="2">
    <source>
        <dbReference type="Proteomes" id="UP001153269"/>
    </source>
</evidence>
<dbReference type="SUPFAM" id="SSF46966">
    <property type="entry name" value="Spectrin repeat"/>
    <property type="match status" value="1"/>
</dbReference>
<sequence length="57" mass="6499">MCSRMVRLEAFSDNSGKLQLSLQEIIEWLTAKDEELSEQLPIGGDVGAVQHQREFHQ</sequence>
<evidence type="ECO:0000313" key="1">
    <source>
        <dbReference type="EMBL" id="CAB1425053.1"/>
    </source>
</evidence>
<keyword evidence="2" id="KW-1185">Reference proteome</keyword>
<feature type="non-terminal residue" evidence="1">
    <location>
        <position position="57"/>
    </location>
</feature>